<dbReference type="InterPro" id="IPR036322">
    <property type="entry name" value="WD40_repeat_dom_sf"/>
</dbReference>
<evidence type="ECO:0000256" key="1">
    <source>
        <dbReference type="ARBA" id="ARBA00004123"/>
    </source>
</evidence>
<sequence length="364" mass="40674">MKLFKPPWVTHDEKPVFSIDIHPDESRFATGGQGDGGSSGKVIIWNMTPVVNEKEEAKENVPKVLCVMDNHLACVNCVRWSCNGRYLASGGDDRLIMIWHRVCLGVNPPFKTAIGERWRCSHTLKGHTGDVLDLAWSPGDQWLASCSIDNTVVVWDVQKFPAITTVLKGHSSLVKGVTWDPVGSYLASQSDDKTVKVWKTLDWKLEATVSKPFEECSATTHVLRLSWSPDGGILVSAHAMNNSGPTAQIIDRDGWRTDMDFVGHRKAITCTRFNSRMFSKSKTGEDFKPYTCCAVGSRDRSLSVWLTSLRRPLVVVHDLFDDSLMDISWSYSGYSMLCCSWDGTVAYVRFTAEELGQTISQEEK</sequence>
<evidence type="ECO:0000256" key="4">
    <source>
        <dbReference type="ARBA" id="ARBA00022737"/>
    </source>
</evidence>
<accession>H2YBG9</accession>
<evidence type="ECO:0000313" key="10">
    <source>
        <dbReference type="Proteomes" id="UP000007875"/>
    </source>
</evidence>
<dbReference type="PROSITE" id="PS50294">
    <property type="entry name" value="WD_REPEATS_REGION"/>
    <property type="match status" value="3"/>
</dbReference>
<reference evidence="9" key="3">
    <citation type="submission" date="2025-09" db="UniProtKB">
        <authorList>
            <consortium name="Ensembl"/>
        </authorList>
    </citation>
    <scope>IDENTIFICATION</scope>
</reference>
<name>H2YBG9_CIOSA</name>
<dbReference type="GO" id="GO:0000417">
    <property type="term" value="C:HIR complex"/>
    <property type="evidence" value="ECO:0007669"/>
    <property type="project" value="TreeGrafter"/>
</dbReference>
<dbReference type="PANTHER" id="PTHR13831:SF0">
    <property type="entry name" value="PROTEIN HIRA"/>
    <property type="match status" value="1"/>
</dbReference>
<dbReference type="Pfam" id="PF24105">
    <property type="entry name" value="Beta-prop_CAF1B_HIR1"/>
    <property type="match status" value="1"/>
</dbReference>
<comment type="similarity">
    <text evidence="2">Belongs to the WD repeat HIR1 family.</text>
</comment>
<dbReference type="PROSITE" id="PS50082">
    <property type="entry name" value="WD_REPEATS_2"/>
    <property type="match status" value="3"/>
</dbReference>
<evidence type="ECO:0000256" key="5">
    <source>
        <dbReference type="ARBA" id="ARBA00022853"/>
    </source>
</evidence>
<proteinExistence type="inferred from homology"/>
<keyword evidence="5" id="KW-0156">Chromatin regulator</keyword>
<dbReference type="SMART" id="SM00320">
    <property type="entry name" value="WD40"/>
    <property type="match status" value="7"/>
</dbReference>
<dbReference type="HOGENOM" id="CLU_010127_1_0_1"/>
<dbReference type="InterPro" id="IPR055410">
    <property type="entry name" value="Beta-prop_CAF1B_HIR1"/>
</dbReference>
<dbReference type="PRINTS" id="PR00320">
    <property type="entry name" value="GPROTEINBRPT"/>
</dbReference>
<dbReference type="PANTHER" id="PTHR13831">
    <property type="entry name" value="MEMBER OF THE HIR1 FAMILY OF WD-REPEAT PROTEINS"/>
    <property type="match status" value="1"/>
</dbReference>
<dbReference type="AlphaFoldDB" id="H2YBG9"/>
<dbReference type="GO" id="GO:0000785">
    <property type="term" value="C:chromatin"/>
    <property type="evidence" value="ECO:0007669"/>
    <property type="project" value="TreeGrafter"/>
</dbReference>
<dbReference type="Proteomes" id="UP000007875">
    <property type="component" value="Unassembled WGS sequence"/>
</dbReference>
<evidence type="ECO:0000256" key="3">
    <source>
        <dbReference type="ARBA" id="ARBA00022574"/>
    </source>
</evidence>
<keyword evidence="6" id="KW-0539">Nucleus</keyword>
<dbReference type="GO" id="GO:0006338">
    <property type="term" value="P:chromatin remodeling"/>
    <property type="evidence" value="ECO:0007669"/>
    <property type="project" value="TreeGrafter"/>
</dbReference>
<evidence type="ECO:0000259" key="8">
    <source>
        <dbReference type="Pfam" id="PF24105"/>
    </source>
</evidence>
<dbReference type="GO" id="GO:0031491">
    <property type="term" value="F:nucleosome binding"/>
    <property type="evidence" value="ECO:0007669"/>
    <property type="project" value="TreeGrafter"/>
</dbReference>
<dbReference type="FunFam" id="2.130.10.10:FF:001473">
    <property type="entry name" value="Protein HIRA"/>
    <property type="match status" value="1"/>
</dbReference>
<keyword evidence="4" id="KW-0677">Repeat</keyword>
<evidence type="ECO:0000256" key="6">
    <source>
        <dbReference type="ARBA" id="ARBA00023242"/>
    </source>
</evidence>
<keyword evidence="10" id="KW-1185">Reference proteome</keyword>
<dbReference type="GeneTree" id="ENSGT00550000074919"/>
<dbReference type="Ensembl" id="ENSCSAVT00000002709.1">
    <property type="protein sequence ID" value="ENSCSAVP00000002667.1"/>
    <property type="gene ID" value="ENSCSAVG00000001574.1"/>
</dbReference>
<keyword evidence="3 7" id="KW-0853">WD repeat</keyword>
<organism evidence="9 10">
    <name type="scientific">Ciona savignyi</name>
    <name type="common">Pacific transparent sea squirt</name>
    <dbReference type="NCBI Taxonomy" id="51511"/>
    <lineage>
        <taxon>Eukaryota</taxon>
        <taxon>Metazoa</taxon>
        <taxon>Chordata</taxon>
        <taxon>Tunicata</taxon>
        <taxon>Ascidiacea</taxon>
        <taxon>Phlebobranchia</taxon>
        <taxon>Cionidae</taxon>
        <taxon>Ciona</taxon>
    </lineage>
</organism>
<dbReference type="Gene3D" id="2.130.10.10">
    <property type="entry name" value="YVTN repeat-like/Quinoprotein amine dehydrogenase"/>
    <property type="match status" value="2"/>
</dbReference>
<comment type="subcellular location">
    <subcellularLocation>
        <location evidence="1">Nucleus</location>
    </subcellularLocation>
</comment>
<dbReference type="InterPro" id="IPR001680">
    <property type="entry name" value="WD40_rpt"/>
</dbReference>
<reference evidence="9" key="2">
    <citation type="submission" date="2025-08" db="UniProtKB">
        <authorList>
            <consortium name="Ensembl"/>
        </authorList>
    </citation>
    <scope>IDENTIFICATION</scope>
</reference>
<protein>
    <recommendedName>
        <fullName evidence="8">CAF1B/HIR1 beta-propeller domain-containing protein</fullName>
    </recommendedName>
</protein>
<dbReference type="InterPro" id="IPR015943">
    <property type="entry name" value="WD40/YVTN_repeat-like_dom_sf"/>
</dbReference>
<feature type="repeat" description="WD" evidence="7">
    <location>
        <begin position="124"/>
        <end position="165"/>
    </location>
</feature>
<feature type="domain" description="CAF1B/HIR1 beta-propeller" evidence="8">
    <location>
        <begin position="1"/>
        <end position="355"/>
    </location>
</feature>
<reference evidence="10" key="1">
    <citation type="submission" date="2003-08" db="EMBL/GenBank/DDBJ databases">
        <authorList>
            <person name="Birren B."/>
            <person name="Nusbaum C."/>
            <person name="Abebe A."/>
            <person name="Abouelleil A."/>
            <person name="Adekoya E."/>
            <person name="Ait-zahra M."/>
            <person name="Allen N."/>
            <person name="Allen T."/>
            <person name="An P."/>
            <person name="Anderson M."/>
            <person name="Anderson S."/>
            <person name="Arachchi H."/>
            <person name="Armbruster J."/>
            <person name="Bachantsang P."/>
            <person name="Baldwin J."/>
            <person name="Barry A."/>
            <person name="Bayul T."/>
            <person name="Blitshsteyn B."/>
            <person name="Bloom T."/>
            <person name="Blye J."/>
            <person name="Boguslavskiy L."/>
            <person name="Borowsky M."/>
            <person name="Boukhgalter B."/>
            <person name="Brunache A."/>
            <person name="Butler J."/>
            <person name="Calixte N."/>
            <person name="Calvo S."/>
            <person name="Camarata J."/>
            <person name="Campo K."/>
            <person name="Chang J."/>
            <person name="Cheshatsang Y."/>
            <person name="Citroen M."/>
            <person name="Collymore A."/>
            <person name="Considine T."/>
            <person name="Cook A."/>
            <person name="Cooke P."/>
            <person name="Corum B."/>
            <person name="Cuomo C."/>
            <person name="David R."/>
            <person name="Dawoe T."/>
            <person name="Degray S."/>
            <person name="Dodge S."/>
            <person name="Dooley K."/>
            <person name="Dorje P."/>
            <person name="Dorjee K."/>
            <person name="Dorris L."/>
            <person name="Duffey N."/>
            <person name="Dupes A."/>
            <person name="Elkins T."/>
            <person name="Engels R."/>
            <person name="Erickson J."/>
            <person name="Farina A."/>
            <person name="Faro S."/>
            <person name="Ferreira P."/>
            <person name="Fischer H."/>
            <person name="Fitzgerald M."/>
            <person name="Foley K."/>
            <person name="Gage D."/>
            <person name="Galagan J."/>
            <person name="Gearin G."/>
            <person name="Gnerre S."/>
            <person name="Gnirke A."/>
            <person name="Goyette A."/>
            <person name="Graham J."/>
            <person name="Grandbois E."/>
            <person name="Gyaltsen K."/>
            <person name="Hafez N."/>
            <person name="Hagopian D."/>
            <person name="Hagos B."/>
            <person name="Hall J."/>
            <person name="Hatcher B."/>
            <person name="Heller A."/>
            <person name="Higgins H."/>
            <person name="Honan T."/>
            <person name="Horn A."/>
            <person name="Houde N."/>
            <person name="Hughes L."/>
            <person name="Hulme W."/>
            <person name="Husby E."/>
            <person name="Iliev I."/>
            <person name="Jaffe D."/>
            <person name="Jones C."/>
            <person name="Kamal M."/>
            <person name="Kamat A."/>
            <person name="Kamvysselis M."/>
            <person name="Karlsson E."/>
            <person name="Kells C."/>
            <person name="Kieu A."/>
            <person name="Kisner P."/>
            <person name="Kodira C."/>
            <person name="Kulbokas E."/>
            <person name="Labutti K."/>
            <person name="Lama D."/>
            <person name="Landers T."/>
            <person name="Leger J."/>
            <person name="Levine S."/>
            <person name="Lewis D."/>
            <person name="Lewis T."/>
            <person name="Lindblad-toh K."/>
            <person name="Liu X."/>
            <person name="Lokyitsang T."/>
            <person name="Lokyitsang Y."/>
            <person name="Lucien O."/>
            <person name="Lui A."/>
            <person name="Ma L.J."/>
            <person name="Mabbitt R."/>
            <person name="Macdonald J."/>
            <person name="Maclean C."/>
            <person name="Major J."/>
            <person name="Manning J."/>
            <person name="Marabella R."/>
            <person name="Maru K."/>
            <person name="Matthews C."/>
            <person name="Mauceli E."/>
            <person name="Mccarthy M."/>
            <person name="Mcdonough S."/>
            <person name="Mcghee T."/>
            <person name="Meldrim J."/>
            <person name="Meneus L."/>
            <person name="Mesirov J."/>
            <person name="Mihalev A."/>
            <person name="Mihova T."/>
            <person name="Mikkelsen T."/>
            <person name="Mlenga V."/>
            <person name="Moru K."/>
            <person name="Mozes J."/>
            <person name="Mulrain L."/>
            <person name="Munson G."/>
            <person name="Naylor J."/>
            <person name="Newes C."/>
            <person name="Nguyen C."/>
            <person name="Nguyen N."/>
            <person name="Nguyen T."/>
            <person name="Nicol R."/>
            <person name="Nielsen C."/>
            <person name="Nizzari M."/>
            <person name="Norbu C."/>
            <person name="Norbu N."/>
            <person name="O'donnell P."/>
            <person name="Okoawo O."/>
            <person name="O'leary S."/>
            <person name="Omotosho B."/>
            <person name="O'neill K."/>
            <person name="Osman S."/>
            <person name="Parker S."/>
            <person name="Perrin D."/>
            <person name="Phunkhang P."/>
            <person name="Piqani B."/>
            <person name="Purcell S."/>
            <person name="Rachupka T."/>
            <person name="Ramasamy U."/>
            <person name="Rameau R."/>
            <person name="Ray V."/>
            <person name="Raymond C."/>
            <person name="Retta R."/>
            <person name="Richardson S."/>
            <person name="Rise C."/>
            <person name="Rodriguez J."/>
            <person name="Rogers J."/>
            <person name="Rogov P."/>
            <person name="Rutman M."/>
            <person name="Schupbach R."/>
            <person name="Seaman C."/>
            <person name="Settipalli S."/>
            <person name="Sharpe T."/>
            <person name="Sheridan J."/>
            <person name="Sherpa N."/>
            <person name="Shi J."/>
            <person name="Smirnov S."/>
            <person name="Smith C."/>
            <person name="Sougnez C."/>
            <person name="Spencer B."/>
            <person name="Stalker J."/>
            <person name="Stange-thomann N."/>
            <person name="Stavropoulos S."/>
            <person name="Stetson K."/>
            <person name="Stone C."/>
            <person name="Stone S."/>
            <person name="Stubbs M."/>
            <person name="Talamas J."/>
            <person name="Tchuinga P."/>
            <person name="Tenzing P."/>
            <person name="Tesfaye S."/>
            <person name="Theodore J."/>
            <person name="Thoulutsang Y."/>
            <person name="Topham K."/>
            <person name="Towey S."/>
            <person name="Tsamla T."/>
            <person name="Tsomo N."/>
            <person name="Vallee D."/>
            <person name="Vassiliev H."/>
            <person name="Venkataraman V."/>
            <person name="Vinson J."/>
            <person name="Vo A."/>
            <person name="Wade C."/>
            <person name="Wang S."/>
            <person name="Wangchuk T."/>
            <person name="Wangdi T."/>
            <person name="Whittaker C."/>
            <person name="Wilkinson J."/>
            <person name="Wu Y."/>
            <person name="Wyman D."/>
            <person name="Yadav S."/>
            <person name="Yang S."/>
            <person name="Yang X."/>
            <person name="Yeager S."/>
            <person name="Yee E."/>
            <person name="Young G."/>
            <person name="Zainoun J."/>
            <person name="Zembeck L."/>
            <person name="Zimmer A."/>
            <person name="Zody M."/>
            <person name="Lander E."/>
        </authorList>
    </citation>
    <scope>NUCLEOTIDE SEQUENCE [LARGE SCALE GENOMIC DNA]</scope>
</reference>
<dbReference type="PROSITE" id="PS00678">
    <property type="entry name" value="WD_REPEATS_1"/>
    <property type="match status" value="1"/>
</dbReference>
<feature type="repeat" description="WD" evidence="7">
    <location>
        <begin position="167"/>
        <end position="199"/>
    </location>
</feature>
<feature type="repeat" description="WD" evidence="7">
    <location>
        <begin position="68"/>
        <end position="99"/>
    </location>
</feature>
<dbReference type="InterPro" id="IPR019775">
    <property type="entry name" value="WD40_repeat_CS"/>
</dbReference>
<dbReference type="InterPro" id="IPR031120">
    <property type="entry name" value="HIR1-like"/>
</dbReference>
<dbReference type="InterPro" id="IPR020472">
    <property type="entry name" value="WD40_PAC1"/>
</dbReference>
<dbReference type="FunFam" id="2.130.10.10:FF:000075">
    <property type="entry name" value="Protein HIRA"/>
    <property type="match status" value="1"/>
</dbReference>
<dbReference type="CDD" id="cd00200">
    <property type="entry name" value="WD40"/>
    <property type="match status" value="1"/>
</dbReference>
<evidence type="ECO:0000256" key="2">
    <source>
        <dbReference type="ARBA" id="ARBA00007306"/>
    </source>
</evidence>
<evidence type="ECO:0000256" key="7">
    <source>
        <dbReference type="PROSITE-ProRule" id="PRU00221"/>
    </source>
</evidence>
<dbReference type="SUPFAM" id="SSF50978">
    <property type="entry name" value="WD40 repeat-like"/>
    <property type="match status" value="1"/>
</dbReference>
<evidence type="ECO:0000313" key="9">
    <source>
        <dbReference type="Ensembl" id="ENSCSAVP00000002667.1"/>
    </source>
</evidence>
<dbReference type="GO" id="GO:0005634">
    <property type="term" value="C:nucleus"/>
    <property type="evidence" value="ECO:0007669"/>
    <property type="project" value="UniProtKB-SubCell"/>
</dbReference>
<dbReference type="GO" id="GO:0006351">
    <property type="term" value="P:DNA-templated transcription"/>
    <property type="evidence" value="ECO:0007669"/>
    <property type="project" value="InterPro"/>
</dbReference>